<proteinExistence type="predicted"/>
<gene>
    <name evidence="2" type="ORF">ERS007739_05430</name>
</gene>
<organism evidence="2 3">
    <name type="scientific">Mycobacterium tuberculosis</name>
    <dbReference type="NCBI Taxonomy" id="1773"/>
    <lineage>
        <taxon>Bacteria</taxon>
        <taxon>Bacillati</taxon>
        <taxon>Actinomycetota</taxon>
        <taxon>Actinomycetes</taxon>
        <taxon>Mycobacteriales</taxon>
        <taxon>Mycobacteriaceae</taxon>
        <taxon>Mycobacterium</taxon>
        <taxon>Mycobacterium tuberculosis complex</taxon>
    </lineage>
</organism>
<reference evidence="3" key="1">
    <citation type="submission" date="2015-03" db="EMBL/GenBank/DDBJ databases">
        <authorList>
            <consortium name="Pathogen Informatics"/>
        </authorList>
    </citation>
    <scope>NUCLEOTIDE SEQUENCE [LARGE SCALE GENOMIC DNA]</scope>
    <source>
        <strain evidence="3">N09902308</strain>
    </source>
</reference>
<accession>A0A916LH37</accession>
<sequence>MSGVAPLNVRPSDCRYRPGNRARMPPFGLLGLPSNTNES</sequence>
<evidence type="ECO:0000256" key="1">
    <source>
        <dbReference type="SAM" id="MobiDB-lite"/>
    </source>
</evidence>
<dbReference type="Proteomes" id="UP000039021">
    <property type="component" value="Unassembled WGS sequence"/>
</dbReference>
<evidence type="ECO:0000313" key="3">
    <source>
        <dbReference type="Proteomes" id="UP000039021"/>
    </source>
</evidence>
<comment type="caution">
    <text evidence="2">The sequence shown here is derived from an EMBL/GenBank/DDBJ whole genome shotgun (WGS) entry which is preliminary data.</text>
</comment>
<dbReference type="AlphaFoldDB" id="A0A916LH37"/>
<protein>
    <submittedName>
        <fullName evidence="2">Uncharacterized protein</fullName>
    </submittedName>
</protein>
<evidence type="ECO:0000313" key="2">
    <source>
        <dbReference type="EMBL" id="CPB82508.1"/>
    </source>
</evidence>
<feature type="region of interest" description="Disordered" evidence="1">
    <location>
        <begin position="1"/>
        <end position="39"/>
    </location>
</feature>
<name>A0A916LH37_MYCTX</name>
<dbReference type="EMBL" id="CSBK01004367">
    <property type="protein sequence ID" value="CPB82508.1"/>
    <property type="molecule type" value="Genomic_DNA"/>
</dbReference>